<dbReference type="Proteomes" id="UP000250003">
    <property type="component" value="Chromosome"/>
</dbReference>
<proteinExistence type="inferred from homology"/>
<dbReference type="OrthoDB" id="9805406at2"/>
<protein>
    <submittedName>
        <fullName evidence="2">Arginase</fullName>
    </submittedName>
</protein>
<evidence type="ECO:0000313" key="2">
    <source>
        <dbReference type="EMBL" id="AWY98461.1"/>
    </source>
</evidence>
<dbReference type="PANTHER" id="PTHR11358:SF41">
    <property type="entry name" value="ARGINASE"/>
    <property type="match status" value="1"/>
</dbReference>
<dbReference type="AlphaFoldDB" id="A0A2Z4UBQ3"/>
<dbReference type="SUPFAM" id="SSF52768">
    <property type="entry name" value="Arginase/deacetylase"/>
    <property type="match status" value="1"/>
</dbReference>
<dbReference type="Gene3D" id="3.40.800.10">
    <property type="entry name" value="Ureohydrolase domain"/>
    <property type="match status" value="1"/>
</dbReference>
<dbReference type="EMBL" id="CP030280">
    <property type="protein sequence ID" value="AWY98461.1"/>
    <property type="molecule type" value="Genomic_DNA"/>
</dbReference>
<dbReference type="InterPro" id="IPR023696">
    <property type="entry name" value="Ureohydrolase_dom_sf"/>
</dbReference>
<dbReference type="KEGG" id="blau:DQQ01_10225"/>
<dbReference type="GO" id="GO:0033389">
    <property type="term" value="P:putrescine biosynthetic process from arginine, via agmatine"/>
    <property type="evidence" value="ECO:0007669"/>
    <property type="project" value="TreeGrafter"/>
</dbReference>
<keyword evidence="3" id="KW-1185">Reference proteome</keyword>
<dbReference type="InterPro" id="IPR006035">
    <property type="entry name" value="Ureohydrolase"/>
</dbReference>
<accession>A0A2Z4UBQ3</accession>
<dbReference type="RefSeq" id="WP_111919950.1">
    <property type="nucleotide sequence ID" value="NZ_CAUWHR010000002.1"/>
</dbReference>
<evidence type="ECO:0000256" key="1">
    <source>
        <dbReference type="PROSITE-ProRule" id="PRU00742"/>
    </source>
</evidence>
<dbReference type="PANTHER" id="PTHR11358">
    <property type="entry name" value="ARGINASE/AGMATINASE"/>
    <property type="match status" value="1"/>
</dbReference>
<evidence type="ECO:0000313" key="3">
    <source>
        <dbReference type="Proteomes" id="UP000250003"/>
    </source>
</evidence>
<organism evidence="2 3">
    <name type="scientific">Blautia argi</name>
    <dbReference type="NCBI Taxonomy" id="1912897"/>
    <lineage>
        <taxon>Bacteria</taxon>
        <taxon>Bacillati</taxon>
        <taxon>Bacillota</taxon>
        <taxon>Clostridia</taxon>
        <taxon>Lachnospirales</taxon>
        <taxon>Lachnospiraceae</taxon>
        <taxon>Blautia</taxon>
    </lineage>
</organism>
<dbReference type="PROSITE" id="PS51409">
    <property type="entry name" value="ARGINASE_2"/>
    <property type="match status" value="1"/>
</dbReference>
<dbReference type="GO" id="GO:0008783">
    <property type="term" value="F:agmatinase activity"/>
    <property type="evidence" value="ECO:0007669"/>
    <property type="project" value="TreeGrafter"/>
</dbReference>
<sequence length="373" mass="43092">MWDKTVIMNFSGIYPQEPFFQAQQGRWLDMTGMEGVNCYCTPEAEEAIQKQIKEMPLFGIHFLDSGNYHYLSKLWLKKIEEPFDLLVFDNHTDMQEAAFFGLLSCGSWVREVLDTNPELSKVCVTGPSKAAFSECDAQNRGITAVTAEELSQKKEETLERFLAGSSSPLYLSIDMDLLSREAARTNWDQGEVLLPQLLKMIRLAFVHRRILGADICGENPQDTAEMPRGEDLEINSRTTAGLWGCLAEEMEKQEAYEKECRSLDEKFLSGKQEKIRLELALKRYFSCRTWEKDKVRKEYGSYLSLRIRPAGEWLIQQRENRKLAVLLEDFQLQGAVLESLLLKAEKYQNTEAQIFLLQKKKEQQGFKEEGWEF</sequence>
<comment type="similarity">
    <text evidence="1">Belongs to the arginase family.</text>
</comment>
<name>A0A2Z4UBQ3_9FIRM</name>
<gene>
    <name evidence="2" type="ORF">DQQ01_10225</name>
</gene>
<dbReference type="GO" id="GO:0046872">
    <property type="term" value="F:metal ion binding"/>
    <property type="evidence" value="ECO:0007669"/>
    <property type="project" value="InterPro"/>
</dbReference>
<dbReference type="Pfam" id="PF00491">
    <property type="entry name" value="Arginase"/>
    <property type="match status" value="1"/>
</dbReference>
<reference evidence="3" key="1">
    <citation type="submission" date="2018-06" db="EMBL/GenBank/DDBJ databases">
        <title>Description of Blautia argi sp. nov., a new anaerobic isolated from dog feces.</title>
        <authorList>
            <person name="Chang Y.-H."/>
            <person name="Paek J."/>
            <person name="Shin Y."/>
        </authorList>
    </citation>
    <scope>NUCLEOTIDE SEQUENCE [LARGE SCALE GENOMIC DNA]</scope>
    <source>
        <strain evidence="3">KCTC 15426</strain>
    </source>
</reference>